<accession>A0A2T2XCB5</accession>
<dbReference type="GO" id="GO:0016020">
    <property type="term" value="C:membrane"/>
    <property type="evidence" value="ECO:0007669"/>
    <property type="project" value="InterPro"/>
</dbReference>
<feature type="transmembrane region" description="Helical" evidence="3">
    <location>
        <begin position="433"/>
        <end position="458"/>
    </location>
</feature>
<keyword evidence="3" id="KW-1133">Transmembrane helix</keyword>
<dbReference type="InterPro" id="IPR004995">
    <property type="entry name" value="Spore_Ger"/>
</dbReference>
<dbReference type="Proteomes" id="UP000242972">
    <property type="component" value="Unassembled WGS sequence"/>
</dbReference>
<dbReference type="PIRSF" id="PIRSF005690">
    <property type="entry name" value="GerBA"/>
    <property type="match status" value="1"/>
</dbReference>
<dbReference type="InterPro" id="IPR050768">
    <property type="entry name" value="UPF0353/GerABKA_families"/>
</dbReference>
<proteinExistence type="inferred from homology"/>
<sequence length="529" mass="60019">MPEIQKHEVVHHLRQATSQLLAELNAWDNTKPDTVTGDILEIQSYLKSQLLDSPDLITRVLVSGIGVQVLVAYIDGLVDTVMVDQDIIAPILKSQTLPEKWDTETLHTGQVTKETRWTKIWPKLLRGNTIICAQEQSAVWVVDTVKYMQRPVSRPETEAAIRGPQEAFNEIVLTQMNQIRRRLPDNRLTFQKVQLGTVDQHQVIVVALRGVVNPGLLETVMYRLHRIHMDAIPNATQVGSLIRDHPRSIFPTLRYTEHVDFVVWGLEQGKIAVLVDGDPFVIVLPATLWDFYQTPMDYNSPWYDASFVRFIRIAGFFVTLYFPSLYIVFTTTNQNLVPYQLLTTIIGSHIGLPFPPILEAILMIFVIEIIREAALRLPKALSTVLGTMGAIVVGTAIVKAGFVSSQIIVIMTVTALSFYSVPAYELVGSWRLVNFVLLASAQFWGLFGVLWVSLALVVELDSMVSFGVPYLSPWIPVNWRSLKDSVVRLPLGQWRQRLGSIRPPRMSWNRTSFSKIGHPRLRYHQNRQR</sequence>
<feature type="transmembrane region" description="Helical" evidence="3">
    <location>
        <begin position="310"/>
        <end position="329"/>
    </location>
</feature>
<feature type="transmembrane region" description="Helical" evidence="3">
    <location>
        <begin position="379"/>
        <end position="397"/>
    </location>
</feature>
<comment type="similarity">
    <text evidence="1">Belongs to the GerABKA family.</text>
</comment>
<name>A0A2T2XCB5_9FIRM</name>
<organism evidence="4 5">
    <name type="scientific">Sulfobacillus benefaciens</name>
    <dbReference type="NCBI Taxonomy" id="453960"/>
    <lineage>
        <taxon>Bacteria</taxon>
        <taxon>Bacillati</taxon>
        <taxon>Bacillota</taxon>
        <taxon>Clostridia</taxon>
        <taxon>Eubacteriales</taxon>
        <taxon>Clostridiales Family XVII. Incertae Sedis</taxon>
        <taxon>Sulfobacillus</taxon>
    </lineage>
</organism>
<evidence type="ECO:0000256" key="3">
    <source>
        <dbReference type="SAM" id="Phobius"/>
    </source>
</evidence>
<keyword evidence="3" id="KW-0812">Transmembrane</keyword>
<gene>
    <name evidence="4" type="ORF">C7B46_15865</name>
</gene>
<dbReference type="GO" id="GO:0009847">
    <property type="term" value="P:spore germination"/>
    <property type="evidence" value="ECO:0007669"/>
    <property type="project" value="InterPro"/>
</dbReference>
<dbReference type="EMBL" id="PXYW01000052">
    <property type="protein sequence ID" value="PSR32097.1"/>
    <property type="molecule type" value="Genomic_DNA"/>
</dbReference>
<evidence type="ECO:0000313" key="5">
    <source>
        <dbReference type="Proteomes" id="UP000242972"/>
    </source>
</evidence>
<evidence type="ECO:0000256" key="2">
    <source>
        <dbReference type="ARBA" id="ARBA00023136"/>
    </source>
</evidence>
<dbReference type="PANTHER" id="PTHR22550:SF5">
    <property type="entry name" value="LEUCINE ZIPPER PROTEIN 4"/>
    <property type="match status" value="1"/>
</dbReference>
<evidence type="ECO:0000313" key="4">
    <source>
        <dbReference type="EMBL" id="PSR32097.1"/>
    </source>
</evidence>
<feature type="transmembrane region" description="Helical" evidence="3">
    <location>
        <begin position="341"/>
        <end position="367"/>
    </location>
</feature>
<dbReference type="PANTHER" id="PTHR22550">
    <property type="entry name" value="SPORE GERMINATION PROTEIN"/>
    <property type="match status" value="1"/>
</dbReference>
<keyword evidence="2 3" id="KW-0472">Membrane</keyword>
<protein>
    <submittedName>
        <fullName evidence="4">Spore germination protein</fullName>
    </submittedName>
</protein>
<feature type="transmembrane region" description="Helical" evidence="3">
    <location>
        <begin position="403"/>
        <end position="421"/>
    </location>
</feature>
<dbReference type="Pfam" id="PF03323">
    <property type="entry name" value="GerA"/>
    <property type="match status" value="1"/>
</dbReference>
<reference evidence="4 5" key="1">
    <citation type="journal article" date="2014" name="BMC Genomics">
        <title>Comparison of environmental and isolate Sulfobacillus genomes reveals diverse carbon, sulfur, nitrogen, and hydrogen metabolisms.</title>
        <authorList>
            <person name="Justice N.B."/>
            <person name="Norman A."/>
            <person name="Brown C.T."/>
            <person name="Singh A."/>
            <person name="Thomas B.C."/>
            <person name="Banfield J.F."/>
        </authorList>
    </citation>
    <scope>NUCLEOTIDE SEQUENCE [LARGE SCALE GENOMIC DNA]</scope>
    <source>
        <strain evidence="4">AMDSBA4</strain>
    </source>
</reference>
<comment type="caution">
    <text evidence="4">The sequence shown here is derived from an EMBL/GenBank/DDBJ whole genome shotgun (WGS) entry which is preliminary data.</text>
</comment>
<evidence type="ECO:0000256" key="1">
    <source>
        <dbReference type="ARBA" id="ARBA00005278"/>
    </source>
</evidence>
<dbReference type="AlphaFoldDB" id="A0A2T2XCB5"/>